<feature type="domain" description="Beta-lactamase-related" evidence="3">
    <location>
        <begin position="15"/>
        <end position="306"/>
    </location>
</feature>
<evidence type="ECO:0000256" key="1">
    <source>
        <dbReference type="ARBA" id="ARBA00004370"/>
    </source>
</evidence>
<dbReference type="PANTHER" id="PTHR46825">
    <property type="entry name" value="D-ALANYL-D-ALANINE-CARBOXYPEPTIDASE/ENDOPEPTIDASE AMPH"/>
    <property type="match status" value="1"/>
</dbReference>
<organism evidence="4 5">
    <name type="scientific">Microbacterium invictum</name>
    <dbReference type="NCBI Taxonomy" id="515415"/>
    <lineage>
        <taxon>Bacteria</taxon>
        <taxon>Bacillati</taxon>
        <taxon>Actinomycetota</taxon>
        <taxon>Actinomycetes</taxon>
        <taxon>Micrococcales</taxon>
        <taxon>Microbacteriaceae</taxon>
        <taxon>Microbacterium</taxon>
    </lineage>
</organism>
<dbReference type="InterPro" id="IPR012338">
    <property type="entry name" value="Beta-lactam/transpept-like"/>
</dbReference>
<keyword evidence="4" id="KW-0378">Hydrolase</keyword>
<evidence type="ECO:0000259" key="3">
    <source>
        <dbReference type="Pfam" id="PF00144"/>
    </source>
</evidence>
<dbReference type="EC" id="3.1.1.103" evidence="4"/>
<protein>
    <submittedName>
        <fullName evidence="4">Serine hydrolase domain-containing protein</fullName>
        <ecNumber evidence="4">3.1.1.103</ecNumber>
    </submittedName>
</protein>
<dbReference type="GO" id="GO:0016787">
    <property type="term" value="F:hydrolase activity"/>
    <property type="evidence" value="ECO:0007669"/>
    <property type="project" value="UniProtKB-KW"/>
</dbReference>
<accession>A0ABZ0V5F9</accession>
<name>A0ABZ0V5F9_9MICO</name>
<keyword evidence="5" id="KW-1185">Reference proteome</keyword>
<dbReference type="EMBL" id="CP139779">
    <property type="protein sequence ID" value="WQB68830.1"/>
    <property type="molecule type" value="Genomic_DNA"/>
</dbReference>
<sequence length="328" mass="34823">MRTPHPLIADYHGVLSVRRGDAVLGEWARGFADRTSQTPNSAATRFGLASGTKMFTATLILTLVGDRALLLDTPVRDILGRDLPLVPSDVTVDHLLTHTSGIGDYLDEEVDALAPLSIPVQKLDSTAAYLPLLDGHPPKFDAGERFSYCNSGYVLLAVIAERVCGQHFGDLVGNRIFRVADMADSGFPRSDQLPAVTATGYRDDGRTNVFALPVVGSGDGGAHSTVADLHRFWEALSAGRILDPALARLLTTPTTADADDGLGYGRGVWIDGEDLVLAGGDHGVTAVSRRHPGSGTTVTGLANVAVPTFTRTRDLMDEVLGRNRDGAD</sequence>
<gene>
    <name evidence="4" type="ORF">T9R20_08845</name>
</gene>
<dbReference type="RefSeq" id="WP_322408931.1">
    <property type="nucleotide sequence ID" value="NZ_CP139779.1"/>
</dbReference>
<evidence type="ECO:0000313" key="5">
    <source>
        <dbReference type="Proteomes" id="UP001324533"/>
    </source>
</evidence>
<dbReference type="Gene3D" id="3.40.710.10">
    <property type="entry name" value="DD-peptidase/beta-lactamase superfamily"/>
    <property type="match status" value="1"/>
</dbReference>
<dbReference type="SUPFAM" id="SSF56601">
    <property type="entry name" value="beta-lactamase/transpeptidase-like"/>
    <property type="match status" value="1"/>
</dbReference>
<dbReference type="InterPro" id="IPR050491">
    <property type="entry name" value="AmpC-like"/>
</dbReference>
<comment type="subcellular location">
    <subcellularLocation>
        <location evidence="1">Membrane</location>
    </subcellularLocation>
</comment>
<keyword evidence="2" id="KW-0472">Membrane</keyword>
<dbReference type="Proteomes" id="UP001324533">
    <property type="component" value="Chromosome"/>
</dbReference>
<evidence type="ECO:0000256" key="2">
    <source>
        <dbReference type="ARBA" id="ARBA00023136"/>
    </source>
</evidence>
<dbReference type="InterPro" id="IPR001466">
    <property type="entry name" value="Beta-lactam-related"/>
</dbReference>
<dbReference type="Pfam" id="PF00144">
    <property type="entry name" value="Beta-lactamase"/>
    <property type="match status" value="1"/>
</dbReference>
<evidence type="ECO:0000313" key="4">
    <source>
        <dbReference type="EMBL" id="WQB68830.1"/>
    </source>
</evidence>
<proteinExistence type="predicted"/>
<reference evidence="4 5" key="1">
    <citation type="submission" date="2023-06" db="EMBL/GenBank/DDBJ databases">
        <title>Rock-solubilizing bacteria, Microbacterium invictum, promotes re-establishment of vegetation in rocky wasteland by accelerating rock bio-weathering and reshaping soil bacterial community.</title>
        <authorList>
            <person name="Liu C."/>
        </authorList>
    </citation>
    <scope>NUCLEOTIDE SEQUENCE [LARGE SCALE GENOMIC DNA]</scope>
    <source>
        <strain evidence="4 5">X-18</strain>
    </source>
</reference>
<dbReference type="PANTHER" id="PTHR46825:SF11">
    <property type="entry name" value="PENICILLIN-BINDING PROTEIN 4"/>
    <property type="match status" value="1"/>
</dbReference>